<dbReference type="InterPro" id="IPR029063">
    <property type="entry name" value="SAM-dependent_MTases_sf"/>
</dbReference>
<sequence length="386" mass="43610">MMRYTGVSDFEGHYASLYGPRWPGISKGLRRSIRHVNLIPPFFSHIPEQLEMEEAVPSDVSVEELNGSMYYRSGSLPLCYKALEFNKANHHNPDPNTIALYEKKAVFNANSFVSTVAECACTIDYGVAYACHCLGVEPGDKVLDMFGHTGRHSLIFASLLFHHNESYTGILDESKSTTEVVALINKLKEKTQTNDNTSLLVCSESRRSMHEKSVETLGRYLPEKLLNSMSIQCVCYDPEDSNLQRFGKFNRIFIRMPQLMDNSTLGKWNMRSVKASSKKALAALNAAVKLLKDGGSIIYCTHSLDPMENELVIHTVLDSSPCLRHEPIDLNAILETLYERLNWKVDLSDLPNVETRKYGCALMPDETPYGPIYMCKIVLQKKQTRH</sequence>
<reference evidence="2" key="1">
    <citation type="journal article" date="2014" name="Nucleic Acids Res.">
        <title>The evolutionary dynamics of variant antigen genes in Babesia reveal a history of genomic innovation underlying host-parasite interaction.</title>
        <authorList>
            <person name="Jackson A.P."/>
            <person name="Otto T.D."/>
            <person name="Darby A."/>
            <person name="Ramaprasad A."/>
            <person name="Xia D."/>
            <person name="Echaide I.E."/>
            <person name="Farber M."/>
            <person name="Gahlot S."/>
            <person name="Gamble J."/>
            <person name="Gupta D."/>
            <person name="Gupta Y."/>
            <person name="Jackson L."/>
            <person name="Malandrin L."/>
            <person name="Malas T.B."/>
            <person name="Moussa E."/>
            <person name="Nair M."/>
            <person name="Reid A.J."/>
            <person name="Sanders M."/>
            <person name="Sharma J."/>
            <person name="Tracey A."/>
            <person name="Quail M.A."/>
            <person name="Weir W."/>
            <person name="Wastling J.M."/>
            <person name="Hall N."/>
            <person name="Willadsen P."/>
            <person name="Lingelbach K."/>
            <person name="Shiels B."/>
            <person name="Tait A."/>
            <person name="Berriman M."/>
            <person name="Allred D.R."/>
            <person name="Pain A."/>
        </authorList>
    </citation>
    <scope>NUCLEOTIDE SEQUENCE</scope>
    <source>
        <strain evidence="2">1802A</strain>
    </source>
</reference>
<protein>
    <recommendedName>
        <fullName evidence="1">SAM-dependent methyltransferase RsmB-F/NOP2-type catalytic core domain-containing protein</fullName>
    </recommendedName>
</protein>
<evidence type="ECO:0000313" key="3">
    <source>
        <dbReference type="Proteomes" id="UP001195914"/>
    </source>
</evidence>
<feature type="domain" description="SAM-dependent methyltransferase RsmB-F/NOP2-type catalytic core" evidence="1">
    <location>
        <begin position="271"/>
        <end position="332"/>
    </location>
</feature>
<accession>A0AAD9GD23</accession>
<proteinExistence type="predicted"/>
<dbReference type="SUPFAM" id="SSF53335">
    <property type="entry name" value="S-adenosyl-L-methionine-dependent methyltransferases"/>
    <property type="match status" value="1"/>
</dbReference>
<comment type="caution">
    <text evidence="2">The sequence shown here is derived from an EMBL/GenBank/DDBJ whole genome shotgun (WGS) entry which is preliminary data.</text>
</comment>
<organism evidence="2 3">
    <name type="scientific">Babesia divergens</name>
    <dbReference type="NCBI Taxonomy" id="32595"/>
    <lineage>
        <taxon>Eukaryota</taxon>
        <taxon>Sar</taxon>
        <taxon>Alveolata</taxon>
        <taxon>Apicomplexa</taxon>
        <taxon>Aconoidasida</taxon>
        <taxon>Piroplasmida</taxon>
        <taxon>Babesiidae</taxon>
        <taxon>Babesia</taxon>
    </lineage>
</organism>
<reference evidence="2" key="2">
    <citation type="submission" date="2021-05" db="EMBL/GenBank/DDBJ databases">
        <authorList>
            <person name="Pain A."/>
        </authorList>
    </citation>
    <scope>NUCLEOTIDE SEQUENCE</scope>
    <source>
        <strain evidence="2">1802A</strain>
    </source>
</reference>
<evidence type="ECO:0000259" key="1">
    <source>
        <dbReference type="Pfam" id="PF01189"/>
    </source>
</evidence>
<dbReference type="Pfam" id="PF01189">
    <property type="entry name" value="Methyltr_RsmB-F"/>
    <property type="match status" value="1"/>
</dbReference>
<dbReference type="EMBL" id="JAHBMH010000044">
    <property type="protein sequence ID" value="KAK1936175.1"/>
    <property type="molecule type" value="Genomic_DNA"/>
</dbReference>
<name>A0AAD9GD23_BABDI</name>
<dbReference type="AlphaFoldDB" id="A0AAD9GD23"/>
<dbReference type="InterPro" id="IPR049560">
    <property type="entry name" value="MeTrfase_RsmB-F_NOP2_cat"/>
</dbReference>
<dbReference type="Gene3D" id="3.40.50.150">
    <property type="entry name" value="Vaccinia Virus protein VP39"/>
    <property type="match status" value="1"/>
</dbReference>
<keyword evidence="3" id="KW-1185">Reference proteome</keyword>
<evidence type="ECO:0000313" key="2">
    <source>
        <dbReference type="EMBL" id="KAK1936175.1"/>
    </source>
</evidence>
<gene>
    <name evidence="2" type="ORF">X943_001849</name>
</gene>
<dbReference type="Proteomes" id="UP001195914">
    <property type="component" value="Unassembled WGS sequence"/>
</dbReference>